<evidence type="ECO:0000313" key="15">
    <source>
        <dbReference type="Proteomes" id="UP000838686"/>
    </source>
</evidence>
<dbReference type="Gene3D" id="3.30.70.3040">
    <property type="match status" value="1"/>
</dbReference>
<dbReference type="NCBIfam" id="NF038347">
    <property type="entry name" value="FtsX_Gpos"/>
    <property type="match status" value="1"/>
</dbReference>
<evidence type="ECO:0000256" key="7">
    <source>
        <dbReference type="ARBA" id="ARBA00022989"/>
    </source>
</evidence>
<evidence type="ECO:0000256" key="8">
    <source>
        <dbReference type="ARBA" id="ARBA00023136"/>
    </source>
</evidence>
<comment type="subcellular location">
    <subcellularLocation>
        <location evidence="1">Cell membrane</location>
        <topology evidence="1">Multi-pass membrane protein</topology>
    </subcellularLocation>
</comment>
<evidence type="ECO:0000256" key="5">
    <source>
        <dbReference type="ARBA" id="ARBA00022618"/>
    </source>
</evidence>
<dbReference type="EMBL" id="CAKMMF010000002">
    <property type="protein sequence ID" value="CAH1192753.1"/>
    <property type="molecule type" value="Genomic_DNA"/>
</dbReference>
<feature type="domain" description="ABC3 transporter permease C-terminal" evidence="12">
    <location>
        <begin position="183"/>
        <end position="301"/>
    </location>
</feature>
<dbReference type="PANTHER" id="PTHR47755">
    <property type="entry name" value="CELL DIVISION PROTEIN FTSX"/>
    <property type="match status" value="1"/>
</dbReference>
<dbReference type="PIRSF" id="PIRSF003097">
    <property type="entry name" value="FtsX"/>
    <property type="match status" value="1"/>
</dbReference>
<evidence type="ECO:0000256" key="6">
    <source>
        <dbReference type="ARBA" id="ARBA00022692"/>
    </source>
</evidence>
<feature type="domain" description="FtsX extracellular" evidence="13">
    <location>
        <begin position="59"/>
        <end position="148"/>
    </location>
</feature>
<feature type="transmembrane region" description="Helical" evidence="11">
    <location>
        <begin position="179"/>
        <end position="205"/>
    </location>
</feature>
<gene>
    <name evidence="14" type="primary">ftsX</name>
    <name evidence="14" type="ORF">PAECIP111893_00328</name>
</gene>
<evidence type="ECO:0000256" key="11">
    <source>
        <dbReference type="SAM" id="Phobius"/>
    </source>
</evidence>
<dbReference type="RefSeq" id="WP_236338560.1">
    <property type="nucleotide sequence ID" value="NZ_CAKMMF010000002.1"/>
</dbReference>
<dbReference type="GO" id="GO:0051301">
    <property type="term" value="P:cell division"/>
    <property type="evidence" value="ECO:0007669"/>
    <property type="project" value="UniProtKB-KW"/>
</dbReference>
<accession>A0ABM9BR68</accession>
<dbReference type="PANTHER" id="PTHR47755:SF1">
    <property type="entry name" value="CELL DIVISION PROTEIN FTSX"/>
    <property type="match status" value="1"/>
</dbReference>
<keyword evidence="8 10" id="KW-0472">Membrane</keyword>
<dbReference type="Pfam" id="PF18075">
    <property type="entry name" value="FtsX_ECD"/>
    <property type="match status" value="1"/>
</dbReference>
<sequence length="305" mass="33538">MKFSTILRHLREGVLNIIRNGWMSFASISSIGISLFILGVFMLMALNVNIIADQIESQVEIRVYMKLDTEQAKIDQLQTEIGNIPEVSKVTFVPKAEGIELLRKSIGEDGAELLEGFNESNNPLPDAFTVEVYEPKNIGFVAKKIGALNIEDQSKPITDINYGKGTVDSIFKVTDAVRIIGFVIVAGLAVMAIFLISTTIKITILARRREIGIMKLVGATNNFIRWPFFIEGALIGIIGSVATVILLFVGYSQIIGASEYQLGLMMFQLVTLKEVSLIVSVPLLALGTLIGIWGSILSVRRYLKV</sequence>
<dbReference type="Proteomes" id="UP000838686">
    <property type="component" value="Unassembled WGS sequence"/>
</dbReference>
<name>A0ABM9BR68_9BACL</name>
<evidence type="ECO:0000256" key="4">
    <source>
        <dbReference type="ARBA" id="ARBA00022475"/>
    </source>
</evidence>
<keyword evidence="15" id="KW-1185">Reference proteome</keyword>
<keyword evidence="7 11" id="KW-1133">Transmembrane helix</keyword>
<protein>
    <recommendedName>
        <fullName evidence="3 10">Cell division protein FtsX</fullName>
    </recommendedName>
</protein>
<evidence type="ECO:0000313" key="14">
    <source>
        <dbReference type="EMBL" id="CAH1192753.1"/>
    </source>
</evidence>
<feature type="transmembrane region" description="Helical" evidence="11">
    <location>
        <begin position="21"/>
        <end position="46"/>
    </location>
</feature>
<dbReference type="InterPro" id="IPR003838">
    <property type="entry name" value="ABC3_permease_C"/>
</dbReference>
<evidence type="ECO:0000259" key="12">
    <source>
        <dbReference type="Pfam" id="PF02687"/>
    </source>
</evidence>
<feature type="transmembrane region" description="Helical" evidence="11">
    <location>
        <begin position="275"/>
        <end position="299"/>
    </location>
</feature>
<feature type="transmembrane region" description="Helical" evidence="11">
    <location>
        <begin position="226"/>
        <end position="255"/>
    </location>
</feature>
<evidence type="ECO:0000256" key="1">
    <source>
        <dbReference type="ARBA" id="ARBA00004651"/>
    </source>
</evidence>
<evidence type="ECO:0000259" key="13">
    <source>
        <dbReference type="Pfam" id="PF18075"/>
    </source>
</evidence>
<comment type="similarity">
    <text evidence="2 10">Belongs to the ABC-4 integral membrane protein family. FtsX subfamily.</text>
</comment>
<organism evidence="14 15">
    <name type="scientific">Paenibacillus plantiphilus</name>
    <dbReference type="NCBI Taxonomy" id="2905650"/>
    <lineage>
        <taxon>Bacteria</taxon>
        <taxon>Bacillati</taxon>
        <taxon>Bacillota</taxon>
        <taxon>Bacilli</taxon>
        <taxon>Bacillales</taxon>
        <taxon>Paenibacillaceae</taxon>
        <taxon>Paenibacillus</taxon>
    </lineage>
</organism>
<comment type="caution">
    <text evidence="14">The sequence shown here is derived from an EMBL/GenBank/DDBJ whole genome shotgun (WGS) entry which is preliminary data.</text>
</comment>
<comment type="function">
    <text evidence="10">Part of the ABC transporter FtsEX involved in asymmetric cellular division facilitating the initiation of sporulation.</text>
</comment>
<evidence type="ECO:0000256" key="2">
    <source>
        <dbReference type="ARBA" id="ARBA00007379"/>
    </source>
</evidence>
<keyword evidence="6 11" id="KW-0812">Transmembrane</keyword>
<proteinExistence type="inferred from homology"/>
<evidence type="ECO:0000256" key="3">
    <source>
        <dbReference type="ARBA" id="ARBA00021907"/>
    </source>
</evidence>
<keyword evidence="4 10" id="KW-1003">Cell membrane</keyword>
<evidence type="ECO:0000256" key="10">
    <source>
        <dbReference type="PIRNR" id="PIRNR003097"/>
    </source>
</evidence>
<dbReference type="InterPro" id="IPR058204">
    <property type="entry name" value="FtsX_firmicutes-type"/>
</dbReference>
<keyword evidence="5 10" id="KW-0132">Cell division</keyword>
<evidence type="ECO:0000256" key="9">
    <source>
        <dbReference type="ARBA" id="ARBA00023306"/>
    </source>
</evidence>
<reference evidence="14" key="1">
    <citation type="submission" date="2022-01" db="EMBL/GenBank/DDBJ databases">
        <authorList>
            <person name="Criscuolo A."/>
        </authorList>
    </citation>
    <scope>NUCLEOTIDE SEQUENCE</scope>
    <source>
        <strain evidence="14">CIP111893</strain>
    </source>
</reference>
<keyword evidence="9 10" id="KW-0131">Cell cycle</keyword>
<dbReference type="Pfam" id="PF02687">
    <property type="entry name" value="FtsX"/>
    <property type="match status" value="1"/>
</dbReference>
<dbReference type="InterPro" id="IPR040690">
    <property type="entry name" value="FtsX_ECD"/>
</dbReference>
<dbReference type="InterPro" id="IPR004513">
    <property type="entry name" value="FtsX"/>
</dbReference>